<dbReference type="OrthoDB" id="2293673at2"/>
<dbReference type="Proteomes" id="UP000052012">
    <property type="component" value="Unassembled WGS sequence"/>
</dbReference>
<dbReference type="Pfam" id="PF17363">
    <property type="entry name" value="DUF5388"/>
    <property type="match status" value="1"/>
</dbReference>
<name>A0A0R2ALQ7_9LACO</name>
<dbReference type="RefSeq" id="WP_054658515.1">
    <property type="nucleotide sequence ID" value="NZ_AYYQ01000036.1"/>
</dbReference>
<feature type="compositionally biased region" description="Basic and acidic residues" evidence="1">
    <location>
        <begin position="21"/>
        <end position="39"/>
    </location>
</feature>
<organism evidence="2 3">
    <name type="scientific">Apilactobacillus ozensis DSM 23829 = JCM 17196</name>
    <dbReference type="NCBI Taxonomy" id="1423781"/>
    <lineage>
        <taxon>Bacteria</taxon>
        <taxon>Bacillati</taxon>
        <taxon>Bacillota</taxon>
        <taxon>Bacilli</taxon>
        <taxon>Lactobacillales</taxon>
        <taxon>Lactobacillaceae</taxon>
        <taxon>Apilactobacillus</taxon>
    </lineage>
</organism>
<evidence type="ECO:0000256" key="1">
    <source>
        <dbReference type="SAM" id="MobiDB-lite"/>
    </source>
</evidence>
<dbReference type="InterPro" id="IPR035528">
    <property type="entry name" value="DUF5388"/>
</dbReference>
<dbReference type="PATRIC" id="fig|1423781.4.peg.781"/>
<dbReference type="AlphaFoldDB" id="A0A0R2ALQ7"/>
<proteinExistence type="predicted"/>
<protein>
    <submittedName>
        <fullName evidence="2">Uncharacterized protein</fullName>
    </submittedName>
</protein>
<reference evidence="2 3" key="1">
    <citation type="journal article" date="2015" name="Genome Announc.">
        <title>Expanding the biotechnology potential of lactobacilli through comparative genomics of 213 strains and associated genera.</title>
        <authorList>
            <person name="Sun Z."/>
            <person name="Harris H.M."/>
            <person name="McCann A."/>
            <person name="Guo C."/>
            <person name="Argimon S."/>
            <person name="Zhang W."/>
            <person name="Yang X."/>
            <person name="Jeffery I.B."/>
            <person name="Cooney J.C."/>
            <person name="Kagawa T.F."/>
            <person name="Liu W."/>
            <person name="Song Y."/>
            <person name="Salvetti E."/>
            <person name="Wrobel A."/>
            <person name="Rasinkangas P."/>
            <person name="Parkhill J."/>
            <person name="Rea M.C."/>
            <person name="O'Sullivan O."/>
            <person name="Ritari J."/>
            <person name="Douillard F.P."/>
            <person name="Paul Ross R."/>
            <person name="Yang R."/>
            <person name="Briner A.E."/>
            <person name="Felis G.E."/>
            <person name="de Vos W.M."/>
            <person name="Barrangou R."/>
            <person name="Klaenhammer T.R."/>
            <person name="Caufield P.W."/>
            <person name="Cui Y."/>
            <person name="Zhang H."/>
            <person name="O'Toole P.W."/>
        </authorList>
    </citation>
    <scope>NUCLEOTIDE SEQUENCE [LARGE SCALE GENOMIC DNA]</scope>
    <source>
        <strain evidence="2 3">DSM 23829</strain>
    </source>
</reference>
<accession>A0A0R2ALQ7</accession>
<comment type="caution">
    <text evidence="2">The sequence shown here is derived from an EMBL/GenBank/DDBJ whole genome shotgun (WGS) entry which is preliminary data.</text>
</comment>
<dbReference type="EMBL" id="AYYQ01000036">
    <property type="protein sequence ID" value="KRM67605.1"/>
    <property type="molecule type" value="Genomic_DNA"/>
</dbReference>
<feature type="region of interest" description="Disordered" evidence="1">
    <location>
        <begin position="1"/>
        <end position="42"/>
    </location>
</feature>
<keyword evidence="3" id="KW-1185">Reference proteome</keyword>
<sequence length="112" mass="12649">MSSLVRSNRDIKPKNQASIEDFNKKQSTKEKKDSNKNDKNVTSVTFNTNLKINNHIRNKLQAMALTGLAENQKDAIEIALAAYMESLTKNEREAVDLQANTLEARDVSKKNK</sequence>
<gene>
    <name evidence="2" type="ORF">FD06_GL000757</name>
</gene>
<dbReference type="STRING" id="1423781.FD06_GL000757"/>
<evidence type="ECO:0000313" key="2">
    <source>
        <dbReference type="EMBL" id="KRM67605.1"/>
    </source>
</evidence>
<evidence type="ECO:0000313" key="3">
    <source>
        <dbReference type="Proteomes" id="UP000052012"/>
    </source>
</evidence>